<reference evidence="1 2" key="1">
    <citation type="submission" date="2020-08" db="EMBL/GenBank/DDBJ databases">
        <title>Plant Genome Project.</title>
        <authorList>
            <person name="Zhang R.-G."/>
        </authorList>
    </citation>
    <scope>NUCLEOTIDE SEQUENCE [LARGE SCALE GENOMIC DNA]</scope>
    <source>
        <tissue evidence="1">Rhizome</tissue>
    </source>
</reference>
<evidence type="ECO:0000313" key="2">
    <source>
        <dbReference type="Proteomes" id="UP000734854"/>
    </source>
</evidence>
<dbReference type="EMBL" id="JACMSC010000020">
    <property type="protein sequence ID" value="KAG6472366.1"/>
    <property type="molecule type" value="Genomic_DNA"/>
</dbReference>
<sequence length="478" mass="52793">MTEGCGYRSKRGGNNGWRLGLTGWSGSRVRQSAMGKGRRRHPTAFDGNGIRAMVSDDGSKIKHGRGSKESLLDPLIVSLSRFPLNLLIAAGLSSFSLHRRRTLFHPIPFLFSSVPLAVIASSSCLHRRQKEQPPTPLDTEAAVHFGRRLVSPSIHRRPWEIGDAEDFLCKLPFLTTSLHHPIDLCPSCACHGVDLSPPWVVVCPNGEWSELDLALLPQLVLWWSWSSSIRSLPSLTADFSPSLPLHHPLKPATAPADRRPRSPHTGRVFLSLSRFPLNLLIVAGLSSFSLHRRRTLFHPIPFLFSSVPLAVIASSSCLRRRQKEQPPTPLDTEAAVHFGRRLVSPSIHCQPWEIGDAKSDFLRKLPFPTTSLHHPIDLCPSCACHGADLSPSWVVVCPNGEWRFLSGFSYSLCSNIYSWQLTYVLAVSLTLPCCPNWSSGGHGVAPSDHLVLGLKIHLHVKCEGFRAGLRALIHGKLL</sequence>
<proteinExistence type="predicted"/>
<name>A0A8J5BHR7_ZINOF</name>
<dbReference type="Proteomes" id="UP000734854">
    <property type="component" value="Unassembled WGS sequence"/>
</dbReference>
<comment type="caution">
    <text evidence="1">The sequence shown here is derived from an EMBL/GenBank/DDBJ whole genome shotgun (WGS) entry which is preliminary data.</text>
</comment>
<evidence type="ECO:0000313" key="1">
    <source>
        <dbReference type="EMBL" id="KAG6472366.1"/>
    </source>
</evidence>
<accession>A0A8J5BHR7</accession>
<organism evidence="1 2">
    <name type="scientific">Zingiber officinale</name>
    <name type="common">Ginger</name>
    <name type="synonym">Amomum zingiber</name>
    <dbReference type="NCBI Taxonomy" id="94328"/>
    <lineage>
        <taxon>Eukaryota</taxon>
        <taxon>Viridiplantae</taxon>
        <taxon>Streptophyta</taxon>
        <taxon>Embryophyta</taxon>
        <taxon>Tracheophyta</taxon>
        <taxon>Spermatophyta</taxon>
        <taxon>Magnoliopsida</taxon>
        <taxon>Liliopsida</taxon>
        <taxon>Zingiberales</taxon>
        <taxon>Zingiberaceae</taxon>
        <taxon>Zingiber</taxon>
    </lineage>
</organism>
<gene>
    <name evidence="1" type="ORF">ZIOFF_069826</name>
</gene>
<keyword evidence="2" id="KW-1185">Reference proteome</keyword>
<dbReference type="AlphaFoldDB" id="A0A8J5BHR7"/>
<protein>
    <submittedName>
        <fullName evidence="1">Uncharacterized protein</fullName>
    </submittedName>
</protein>